<evidence type="ECO:0000256" key="1">
    <source>
        <dbReference type="ARBA" id="ARBA00004651"/>
    </source>
</evidence>
<evidence type="ECO:0000256" key="2">
    <source>
        <dbReference type="ARBA" id="ARBA00022475"/>
    </source>
</evidence>
<comment type="caution">
    <text evidence="7">The sequence shown here is derived from an EMBL/GenBank/DDBJ whole genome shotgun (WGS) entry which is preliminary data.</text>
</comment>
<protein>
    <submittedName>
        <fullName evidence="7">LysE family transporter</fullName>
    </submittedName>
</protein>
<dbReference type="Pfam" id="PF01810">
    <property type="entry name" value="LysE"/>
    <property type="match status" value="1"/>
</dbReference>
<evidence type="ECO:0000256" key="6">
    <source>
        <dbReference type="SAM" id="Phobius"/>
    </source>
</evidence>
<gene>
    <name evidence="7" type="ORF">KO508_05210</name>
</gene>
<evidence type="ECO:0000313" key="8">
    <source>
        <dbReference type="Proteomes" id="UP000753376"/>
    </source>
</evidence>
<proteinExistence type="predicted"/>
<organism evidence="7 8">
    <name type="scientific">Marinobacter salexigens</name>
    <dbReference type="NCBI Taxonomy" id="1925763"/>
    <lineage>
        <taxon>Bacteria</taxon>
        <taxon>Pseudomonadati</taxon>
        <taxon>Pseudomonadota</taxon>
        <taxon>Gammaproteobacteria</taxon>
        <taxon>Pseudomonadales</taxon>
        <taxon>Marinobacteraceae</taxon>
        <taxon>Marinobacter</taxon>
    </lineage>
</organism>
<feature type="transmembrane region" description="Helical" evidence="6">
    <location>
        <begin position="6"/>
        <end position="25"/>
    </location>
</feature>
<sequence>MLATSALAFSVVKLLGATYLIFLGIQAWRSQSKPSPVSGYRQSHRACVYRSWFKPASGEIEAGVLVA</sequence>
<keyword evidence="2" id="KW-1003">Cell membrane</keyword>
<dbReference type="InterPro" id="IPR001123">
    <property type="entry name" value="LeuE-type"/>
</dbReference>
<evidence type="ECO:0000256" key="4">
    <source>
        <dbReference type="ARBA" id="ARBA00022989"/>
    </source>
</evidence>
<dbReference type="Proteomes" id="UP000753376">
    <property type="component" value="Unassembled WGS sequence"/>
</dbReference>
<evidence type="ECO:0000256" key="3">
    <source>
        <dbReference type="ARBA" id="ARBA00022692"/>
    </source>
</evidence>
<keyword evidence="3 6" id="KW-0812">Transmembrane</keyword>
<keyword evidence="8" id="KW-1185">Reference proteome</keyword>
<name>A0ABS6A5T8_9GAMM</name>
<evidence type="ECO:0000313" key="7">
    <source>
        <dbReference type="EMBL" id="MBU2873404.1"/>
    </source>
</evidence>
<keyword evidence="5 6" id="KW-0472">Membrane</keyword>
<dbReference type="EMBL" id="JAHKPV010000001">
    <property type="protein sequence ID" value="MBU2873404.1"/>
    <property type="molecule type" value="Genomic_DNA"/>
</dbReference>
<reference evidence="7 8" key="1">
    <citation type="submission" date="2021-05" db="EMBL/GenBank/DDBJ databases">
        <title>Draft genomes of bacteria isolated from model marine particles.</title>
        <authorList>
            <person name="Datta M.S."/>
            <person name="Schwartzman J.A."/>
            <person name="Enke T.N."/>
            <person name="Saavedra J."/>
            <person name="Cermak N."/>
            <person name="Cordero O.X."/>
        </authorList>
    </citation>
    <scope>NUCLEOTIDE SEQUENCE [LARGE SCALE GENOMIC DNA]</scope>
    <source>
        <strain evidence="7 8">D2M19</strain>
    </source>
</reference>
<keyword evidence="4 6" id="KW-1133">Transmembrane helix</keyword>
<comment type="subcellular location">
    <subcellularLocation>
        <location evidence="1">Cell membrane</location>
        <topology evidence="1">Multi-pass membrane protein</topology>
    </subcellularLocation>
</comment>
<accession>A0ABS6A5T8</accession>
<evidence type="ECO:0000256" key="5">
    <source>
        <dbReference type="ARBA" id="ARBA00023136"/>
    </source>
</evidence>